<protein>
    <submittedName>
        <fullName evidence="3">Probable RNA 3'-terminal phosphate cyclase-like protein</fullName>
    </submittedName>
</protein>
<gene>
    <name evidence="3" type="primary">LOC113788618</name>
</gene>
<dbReference type="GO" id="GO:0004521">
    <property type="term" value="F:RNA endonuclease activity"/>
    <property type="evidence" value="ECO:0007669"/>
    <property type="project" value="TreeGrafter"/>
</dbReference>
<proteinExistence type="predicted"/>
<dbReference type="PROSITE" id="PS01287">
    <property type="entry name" value="RTC"/>
    <property type="match status" value="1"/>
</dbReference>
<evidence type="ECO:0000259" key="1">
    <source>
        <dbReference type="Pfam" id="PF01137"/>
    </source>
</evidence>
<dbReference type="InterPro" id="IPR016443">
    <property type="entry name" value="RNA3'_term_phos_cyc_type_2"/>
</dbReference>
<dbReference type="NCBIfam" id="TIGR03400">
    <property type="entry name" value="18S_RNA_Rcl1p"/>
    <property type="match status" value="1"/>
</dbReference>
<dbReference type="InterPro" id="IPR037136">
    <property type="entry name" value="RNA3'_phos_cyclase_dom_sf"/>
</dbReference>
<dbReference type="PANTHER" id="PTHR11096">
    <property type="entry name" value="RNA 3' TERMINAL PHOSPHATE CYCLASE"/>
    <property type="match status" value="1"/>
</dbReference>
<dbReference type="GO" id="GO:0000479">
    <property type="term" value="P:endonucleolytic cleavage of tricistronic rRNA transcript (SSU-rRNA, 5.8S rRNA, LSU-rRNA)"/>
    <property type="evidence" value="ECO:0007669"/>
    <property type="project" value="TreeGrafter"/>
</dbReference>
<dbReference type="SUPFAM" id="SSF55205">
    <property type="entry name" value="EPT/RTPC-like"/>
    <property type="match status" value="1"/>
</dbReference>
<dbReference type="PANTHER" id="PTHR11096:SF1">
    <property type="entry name" value="RNA 3'-TERMINAL PHOSPHATE CYCLASE-LIKE PROTEIN"/>
    <property type="match status" value="1"/>
</dbReference>
<feature type="domain" description="RNA 3'-terminal phosphate cyclase" evidence="1">
    <location>
        <begin position="13"/>
        <end position="199"/>
    </location>
</feature>
<dbReference type="InterPro" id="IPR013792">
    <property type="entry name" value="RNA3'P_cycl/enolpyr_Trfase_a/b"/>
</dbReference>
<dbReference type="InParanoid" id="A0A6P6XKG3"/>
<dbReference type="GO" id="GO:0005730">
    <property type="term" value="C:nucleolus"/>
    <property type="evidence" value="ECO:0007669"/>
    <property type="project" value="UniProtKB-SubCell"/>
</dbReference>
<dbReference type="FunCoup" id="A0A6P6XKG3">
    <property type="interactions" value="1158"/>
</dbReference>
<evidence type="ECO:0000313" key="2">
    <source>
        <dbReference type="Proteomes" id="UP000515146"/>
    </source>
</evidence>
<dbReference type="InterPro" id="IPR023797">
    <property type="entry name" value="RNA3'_phos_cyclase_dom"/>
</dbReference>
<dbReference type="RefSeq" id="XP_027193887.1">
    <property type="nucleotide sequence ID" value="XM_027338086.1"/>
</dbReference>
<dbReference type="InterPro" id="IPR000228">
    <property type="entry name" value="RNA3'_term_phos_cyc"/>
</dbReference>
<evidence type="ECO:0000313" key="3">
    <source>
        <dbReference type="RefSeq" id="XP_027193887.1"/>
    </source>
</evidence>
<keyword evidence="2" id="KW-1185">Reference proteome</keyword>
<dbReference type="OrthoDB" id="1911237at2759"/>
<sequence length="264" mass="29122">MSSIVDEITLESATNFRGRIALAALTGRKLHLKNVHADDNISPGLRPHEAAILKLLQLVSEDIEIKVSANNTNVIINPGLLLGCKDKLVFECPTTRGISYYLEFLCMICYFFSFPLNIKLMGVTNHTLDPSVNSFFIAISSFQKRVNLPVLSVNVEARGLLPDGGGSVTVTSPVVKKIEPFTILNTGKIYKLRGSAFSCHVTKNFVVRMISQIREIFNHVLSDVYIYEDVCGKEKAGKSTGFGVELVAETFLGTIITRILLLEQ</sequence>
<name>A0A6P6XKG3_DERPT</name>
<dbReference type="AlphaFoldDB" id="A0A6P6XKG3"/>
<dbReference type="InterPro" id="IPR020719">
    <property type="entry name" value="RNA3'_term_phos_cycl-like_CS"/>
</dbReference>
<accession>A0A6P6XKG3</accession>
<dbReference type="Proteomes" id="UP000515146">
    <property type="component" value="Unplaced"/>
</dbReference>
<dbReference type="Gene3D" id="3.65.10.20">
    <property type="entry name" value="RNA 3'-terminal phosphate cyclase domain"/>
    <property type="match status" value="1"/>
</dbReference>
<dbReference type="OMA" id="FLEPRIM"/>
<dbReference type="Pfam" id="PF01137">
    <property type="entry name" value="RTC"/>
    <property type="match status" value="1"/>
</dbReference>
<organism evidence="2 3">
    <name type="scientific">Dermatophagoides pteronyssinus</name>
    <name type="common">European house dust mite</name>
    <dbReference type="NCBI Taxonomy" id="6956"/>
    <lineage>
        <taxon>Eukaryota</taxon>
        <taxon>Metazoa</taxon>
        <taxon>Ecdysozoa</taxon>
        <taxon>Arthropoda</taxon>
        <taxon>Chelicerata</taxon>
        <taxon>Arachnida</taxon>
        <taxon>Acari</taxon>
        <taxon>Acariformes</taxon>
        <taxon>Sarcoptiformes</taxon>
        <taxon>Astigmata</taxon>
        <taxon>Psoroptidia</taxon>
        <taxon>Analgoidea</taxon>
        <taxon>Pyroglyphidae</taxon>
        <taxon>Dermatophagoidinae</taxon>
        <taxon>Dermatophagoides</taxon>
    </lineage>
</organism>
<reference evidence="3" key="1">
    <citation type="submission" date="2025-08" db="UniProtKB">
        <authorList>
            <consortium name="RefSeq"/>
        </authorList>
    </citation>
    <scope>IDENTIFICATION</scope>
    <source>
        <strain evidence="3">Airmid</strain>
    </source>
</reference>
<dbReference type="KEGG" id="dpte:113788618"/>